<dbReference type="AlphaFoldDB" id="A0A6N4QVE9"/>
<dbReference type="PANTHER" id="PTHR31793:SF27">
    <property type="entry name" value="NOVEL THIOESTERASE SUPERFAMILY DOMAIN AND SAPOSIN A-TYPE DOMAIN CONTAINING PROTEIN (0610012H03RIK)"/>
    <property type="match status" value="1"/>
</dbReference>
<dbReference type="InterPro" id="IPR029069">
    <property type="entry name" value="HotDog_dom_sf"/>
</dbReference>
<dbReference type="InterPro" id="IPR050563">
    <property type="entry name" value="4-hydroxybenzoyl-CoA_TE"/>
</dbReference>
<sequence length="293" mass="33532">MTDIQIEFPEKYYFSTELAIRKTDLALDIHVSFASILDIVMEAHLQFFQYLGFSVTDIYGKSIIFANAGILYQGELLYNDRVKIDVVLDNLGEKSFDLTFRLSKDDRREKVSLVKIRVLFFDYSIRKVVPIPEGFRKIFTEGKIPSYTSPPVGTDVAEKGSEKSSTSTQIRSFDKLEVLRLAHDLILKVYALGNRMDATKLKEHGPLLEHIRSVSALLPVRISGAWGSRILSEKIKNILKAKVHLEELRYLLVLVQDLKASSIEKELNDLETINVHLKKYLSRVRNGKTRKLI</sequence>
<dbReference type="SUPFAM" id="SSF54637">
    <property type="entry name" value="Thioesterase/thiol ester dehydrase-isomerase"/>
    <property type="match status" value="1"/>
</dbReference>
<dbReference type="PANTHER" id="PTHR31793">
    <property type="entry name" value="4-HYDROXYBENZOYL-COA THIOESTERASE FAMILY MEMBER"/>
    <property type="match status" value="1"/>
</dbReference>
<comment type="caution">
    <text evidence="3">The sequence shown here is derived from an EMBL/GenBank/DDBJ whole genome shotgun (WGS) entry which is preliminary data.</text>
</comment>
<organism evidence="3 4">
    <name type="scientific">Leptospira yasudae</name>
    <dbReference type="NCBI Taxonomy" id="2202201"/>
    <lineage>
        <taxon>Bacteria</taxon>
        <taxon>Pseudomonadati</taxon>
        <taxon>Spirochaetota</taxon>
        <taxon>Spirochaetia</taxon>
        <taxon>Leptospirales</taxon>
        <taxon>Leptospiraceae</taxon>
        <taxon>Leptospira</taxon>
    </lineage>
</organism>
<dbReference type="SUPFAM" id="SSF158446">
    <property type="entry name" value="IVS-encoded protein-like"/>
    <property type="match status" value="1"/>
</dbReference>
<keyword evidence="2" id="KW-0378">Hydrolase</keyword>
<dbReference type="Gene3D" id="1.20.1440.60">
    <property type="entry name" value="23S rRNA-intervening sequence"/>
    <property type="match status" value="1"/>
</dbReference>
<evidence type="ECO:0000256" key="1">
    <source>
        <dbReference type="ARBA" id="ARBA00005953"/>
    </source>
</evidence>
<evidence type="ECO:0000313" key="3">
    <source>
        <dbReference type="EMBL" id="TGL78208.1"/>
    </source>
</evidence>
<dbReference type="RefSeq" id="WP_135574312.1">
    <property type="nucleotide sequence ID" value="NZ_RQGK01000066.1"/>
</dbReference>
<evidence type="ECO:0000313" key="4">
    <source>
        <dbReference type="Proteomes" id="UP000297613"/>
    </source>
</evidence>
<accession>A0A6N4QVE9</accession>
<dbReference type="Pfam" id="PF13279">
    <property type="entry name" value="4HBT_2"/>
    <property type="match status" value="1"/>
</dbReference>
<comment type="similarity">
    <text evidence="1">Belongs to the 4-hydroxybenzoyl-CoA thioesterase family.</text>
</comment>
<name>A0A6N4QVE9_9LEPT</name>
<dbReference type="Proteomes" id="UP000297613">
    <property type="component" value="Unassembled WGS sequence"/>
</dbReference>
<reference evidence="3 4" key="1">
    <citation type="journal article" date="2019" name="PLoS Negl. Trop. Dis.">
        <title>Revisiting the worldwide diversity of Leptospira species in the environment.</title>
        <authorList>
            <person name="Vincent A.T."/>
            <person name="Schiettekatte O."/>
            <person name="Bourhy P."/>
            <person name="Veyrier F.J."/>
            <person name="Picardeau M."/>
        </authorList>
    </citation>
    <scope>NUCLEOTIDE SEQUENCE [LARGE SCALE GENOMIC DNA]</scope>
    <source>
        <strain evidence="3 4">201702445</strain>
    </source>
</reference>
<dbReference type="InterPro" id="IPR036583">
    <property type="entry name" value="23S_rRNA_IVS_sf"/>
</dbReference>
<evidence type="ECO:0000256" key="2">
    <source>
        <dbReference type="ARBA" id="ARBA00022801"/>
    </source>
</evidence>
<dbReference type="GO" id="GO:0047617">
    <property type="term" value="F:fatty acyl-CoA hydrolase activity"/>
    <property type="evidence" value="ECO:0007669"/>
    <property type="project" value="TreeGrafter"/>
</dbReference>
<gene>
    <name evidence="3" type="ORF">EHQ83_19775</name>
</gene>
<proteinExistence type="inferred from homology"/>
<dbReference type="EMBL" id="RQGM01000083">
    <property type="protein sequence ID" value="TGL78208.1"/>
    <property type="molecule type" value="Genomic_DNA"/>
</dbReference>
<dbReference type="Gene3D" id="3.10.129.10">
    <property type="entry name" value="Hotdog Thioesterase"/>
    <property type="match status" value="1"/>
</dbReference>
<dbReference type="CDD" id="cd00586">
    <property type="entry name" value="4HBT"/>
    <property type="match status" value="1"/>
</dbReference>
<protein>
    <submittedName>
        <fullName evidence="3">Thioesterase</fullName>
    </submittedName>
</protein>